<dbReference type="EMBL" id="UZAM01012026">
    <property type="protein sequence ID" value="VDP19636.1"/>
    <property type="molecule type" value="Genomic_DNA"/>
</dbReference>
<protein>
    <submittedName>
        <fullName evidence="3">Nuclear pore complex protein Nup85</fullName>
    </submittedName>
</protein>
<dbReference type="WBParaSite" id="SBAD_0000916301-mRNA-1">
    <property type="protein sequence ID" value="SBAD_0000916301-mRNA-1"/>
    <property type="gene ID" value="SBAD_0000916301"/>
</dbReference>
<evidence type="ECO:0000313" key="2">
    <source>
        <dbReference type="Proteomes" id="UP000270296"/>
    </source>
</evidence>
<dbReference type="OrthoDB" id="5914585at2759"/>
<dbReference type="AlphaFoldDB" id="A0A183IYZ5"/>
<reference evidence="1 2" key="2">
    <citation type="submission" date="2018-11" db="EMBL/GenBank/DDBJ databases">
        <authorList>
            <consortium name="Pathogen Informatics"/>
        </authorList>
    </citation>
    <scope>NUCLEOTIDE SEQUENCE [LARGE SCALE GENOMIC DNA]</scope>
</reference>
<accession>A0A183IYZ5</accession>
<evidence type="ECO:0000313" key="1">
    <source>
        <dbReference type="EMBL" id="VDP19636.1"/>
    </source>
</evidence>
<proteinExistence type="predicted"/>
<organism evidence="3">
    <name type="scientific">Soboliphyme baturini</name>
    <dbReference type="NCBI Taxonomy" id="241478"/>
    <lineage>
        <taxon>Eukaryota</taxon>
        <taxon>Metazoa</taxon>
        <taxon>Ecdysozoa</taxon>
        <taxon>Nematoda</taxon>
        <taxon>Enoplea</taxon>
        <taxon>Dorylaimia</taxon>
        <taxon>Dioctophymatida</taxon>
        <taxon>Dioctophymatoidea</taxon>
        <taxon>Soboliphymatidae</taxon>
        <taxon>Soboliphyme</taxon>
    </lineage>
</organism>
<reference evidence="3" key="1">
    <citation type="submission" date="2016-06" db="UniProtKB">
        <authorList>
            <consortium name="WormBaseParasite"/>
        </authorList>
    </citation>
    <scope>IDENTIFICATION</scope>
</reference>
<name>A0A183IYZ5_9BILA</name>
<evidence type="ECO:0000313" key="3">
    <source>
        <dbReference type="WBParaSite" id="SBAD_0000916301-mRNA-1"/>
    </source>
</evidence>
<dbReference type="Proteomes" id="UP000270296">
    <property type="component" value="Unassembled WGS sequence"/>
</dbReference>
<gene>
    <name evidence="1" type="ORF">SBAD_LOCUS8843</name>
</gene>
<sequence>MSHLEYLLMDFWLYYTLIEKYSKDCEAKLAAGQHVAALDMFLKGCKDIDYKLLLAAEPDDLTCIMPFLSSSRLNIIAHAVSQIPGKGFRREDVIVVWALKVFLENRSKATVEASVGKCFPIIDSLPPDAAIKAMRAILFSKYSFESFANIDERLSFINECLLHFGCSTKHRSFHGLKVELDEMKKFFLSVRQCILLLGDKLVYHAFFDSLISCSGDVTKIQRFISEVTINDRNFDLAEGLLCSFKAVSPRATMKTCADCLADYLTRPEKSGLAVTIIQELCKRDSPLAKYLKTSLRDICQEKQLLIDMEILQ</sequence>
<keyword evidence="2" id="KW-1185">Reference proteome</keyword>